<reference evidence="4 5" key="1">
    <citation type="submission" date="2024-01" db="EMBL/GenBank/DDBJ databases">
        <title>The genomes of 5 underutilized Papilionoideae crops provide insights into root nodulation and disease resistanc.</title>
        <authorList>
            <person name="Jiang F."/>
        </authorList>
    </citation>
    <scope>NUCLEOTIDE SEQUENCE [LARGE SCALE GENOMIC DNA]</scope>
    <source>
        <strain evidence="4">JINMINGXINNONG_FW02</strain>
        <tissue evidence="4">Leaves</tissue>
    </source>
</reference>
<keyword evidence="5" id="KW-1185">Reference proteome</keyword>
<dbReference type="PANTHER" id="PTHR12286">
    <property type="entry name" value="SACCHAROPINE DEHYDROGENASE-LIKE OXIDOREDUCTASE"/>
    <property type="match status" value="1"/>
</dbReference>
<comment type="similarity">
    <text evidence="1">Belongs to the saccharopine dehydrogenase family.</text>
</comment>
<gene>
    <name evidence="4" type="ORF">VNO80_07968</name>
</gene>
<organism evidence="4 5">
    <name type="scientific">Phaseolus coccineus</name>
    <name type="common">Scarlet runner bean</name>
    <name type="synonym">Phaseolus multiflorus</name>
    <dbReference type="NCBI Taxonomy" id="3886"/>
    <lineage>
        <taxon>Eukaryota</taxon>
        <taxon>Viridiplantae</taxon>
        <taxon>Streptophyta</taxon>
        <taxon>Embryophyta</taxon>
        <taxon>Tracheophyta</taxon>
        <taxon>Spermatophyta</taxon>
        <taxon>Magnoliopsida</taxon>
        <taxon>eudicotyledons</taxon>
        <taxon>Gunneridae</taxon>
        <taxon>Pentapetalae</taxon>
        <taxon>rosids</taxon>
        <taxon>fabids</taxon>
        <taxon>Fabales</taxon>
        <taxon>Fabaceae</taxon>
        <taxon>Papilionoideae</taxon>
        <taxon>50 kb inversion clade</taxon>
        <taxon>NPAAA clade</taxon>
        <taxon>indigoferoid/millettioid clade</taxon>
        <taxon>Phaseoleae</taxon>
        <taxon>Phaseolus</taxon>
    </lineage>
</organism>
<dbReference type="FunFam" id="3.40.50.720:FF:000455">
    <property type="entry name" value="Putative mitochondrial saccharopine dehydrogenase-like oxidoreductase"/>
    <property type="match status" value="1"/>
</dbReference>
<feature type="region of interest" description="Disordered" evidence="2">
    <location>
        <begin position="527"/>
        <end position="547"/>
    </location>
</feature>
<dbReference type="GO" id="GO:0005739">
    <property type="term" value="C:mitochondrion"/>
    <property type="evidence" value="ECO:0007669"/>
    <property type="project" value="TreeGrafter"/>
</dbReference>
<dbReference type="SUPFAM" id="SSF143456">
    <property type="entry name" value="VC0467-like"/>
    <property type="match status" value="1"/>
</dbReference>
<evidence type="ECO:0000259" key="3">
    <source>
        <dbReference type="Pfam" id="PF03435"/>
    </source>
</evidence>
<evidence type="ECO:0000256" key="1">
    <source>
        <dbReference type="ARBA" id="ARBA00038048"/>
    </source>
</evidence>
<dbReference type="SUPFAM" id="SSF51735">
    <property type="entry name" value="NAD(P)-binding Rossmann-fold domains"/>
    <property type="match status" value="1"/>
</dbReference>
<dbReference type="PANTHER" id="PTHR12286:SF5">
    <property type="entry name" value="SACCHAROPINE DEHYDROGENASE-LIKE OXIDOREDUCTASE"/>
    <property type="match status" value="1"/>
</dbReference>
<accession>A0AAN9RQ68</accession>
<dbReference type="EMBL" id="JAYMYR010000003">
    <property type="protein sequence ID" value="KAK7374538.1"/>
    <property type="molecule type" value="Genomic_DNA"/>
</dbReference>
<dbReference type="Proteomes" id="UP001374584">
    <property type="component" value="Unassembled WGS sequence"/>
</dbReference>
<evidence type="ECO:0000313" key="4">
    <source>
        <dbReference type="EMBL" id="KAK7374538.1"/>
    </source>
</evidence>
<dbReference type="GO" id="GO:0009247">
    <property type="term" value="P:glycolipid biosynthetic process"/>
    <property type="evidence" value="ECO:0007669"/>
    <property type="project" value="TreeGrafter"/>
</dbReference>
<proteinExistence type="inferred from homology"/>
<evidence type="ECO:0000313" key="5">
    <source>
        <dbReference type="Proteomes" id="UP001374584"/>
    </source>
</evidence>
<dbReference type="AlphaFoldDB" id="A0AAN9RQ68"/>
<evidence type="ECO:0000256" key="2">
    <source>
        <dbReference type="SAM" id="MobiDB-lite"/>
    </source>
</evidence>
<dbReference type="InterPro" id="IPR005097">
    <property type="entry name" value="Sacchrp_dh_NADP-bd"/>
</dbReference>
<dbReference type="Gene3D" id="3.40.1740.10">
    <property type="entry name" value="VC0467-like"/>
    <property type="match status" value="1"/>
</dbReference>
<dbReference type="InterPro" id="IPR036291">
    <property type="entry name" value="NAD(P)-bd_dom_sf"/>
</dbReference>
<feature type="domain" description="Saccharopine dehydrogenase NADP binding" evidence="3">
    <location>
        <begin position="326"/>
        <end position="459"/>
    </location>
</feature>
<comment type="caution">
    <text evidence="4">The sequence shown here is derived from an EMBL/GenBank/DDBJ whole genome shotgun (WGS) entry which is preliminary data.</text>
</comment>
<protein>
    <recommendedName>
        <fullName evidence="3">Saccharopine dehydrogenase NADP binding domain-containing protein</fullName>
    </recommendedName>
</protein>
<dbReference type="Gene3D" id="3.40.50.720">
    <property type="entry name" value="NAD(P)-binding Rossmann-like Domain"/>
    <property type="match status" value="1"/>
</dbReference>
<dbReference type="Pfam" id="PF03435">
    <property type="entry name" value="Sacchrp_dh_NADP"/>
    <property type="match status" value="1"/>
</dbReference>
<name>A0AAN9RQ68_PHACN</name>
<sequence>MEACFLSHNSFTIYTDQLIPTIRNASLSHPKRSSQPLQCRKVRTPFPISCCHMSPASPFDDDEKLRLSGDWRSFRAKLVAGEQLQRTEEVRKVNDLDSVVDHPPLITIADKWAHEIHEPEKGCLLIATEKLDGVHIFERTVILLLSTGPIGPSGIILNRPSLMSIKETRSTALDVEGTFSNSPLFFGGPLEEGLFLLSPKEGEGGDDGVGKSGVFEEVMKGLYYGSKESVGCAAEMVKRSVVGLGEFRFFDGYCGWEREQLRDEMRAGYWTVAACSPSVIGLGNVGSVGLWDEVLGLMSKRKRLLVFSKLCVEEMEEEQNGGRFDVVILGASGFTGKYVLREALKFLNTPSSPLKSIAIAGRSPQKLSQALEWASRPNPPLSLPILPADTADPSSLRALCSRTRLLLNCVGPFRLHGEPVVAACAAAGCDYLDISGEPEFMERVEAEHHDRAMESGALVVSACGFDSVPAELGVMFNSRQWVESAAPNRVEAYVALESKKRIVGNFATYESAVLGVANAHKLLQLRRSRPRKPRPQIPGPPPSKGETIENQKKIGLWAVKLPSADSIVVRRTLSILTENSHGLPGLNESSEMVEKREAFWSTVKPAHFGVKIGTKSLLGILRIIMVGVFIGLLGSTSFGRCLLLKFPEIFSLGWFRKKGPSEEEVESASFKMWFVGHGFSDARIAAQGNTKPDMEIVTRVMGPEVGYLTTPIILIQCALILLSQRNNLPKGGVYPPGIIFGPTDLQERLQQNGISFDVISKSNISS</sequence>
<dbReference type="GO" id="GO:0005886">
    <property type="term" value="C:plasma membrane"/>
    <property type="evidence" value="ECO:0007669"/>
    <property type="project" value="TreeGrafter"/>
</dbReference>
<dbReference type="InterPro" id="IPR003774">
    <property type="entry name" value="AlgH-like"/>
</dbReference>
<dbReference type="InterPro" id="IPR051276">
    <property type="entry name" value="Saccharopine_DH-like_oxidrdct"/>
</dbReference>
<dbReference type="GO" id="GO:0005811">
    <property type="term" value="C:lipid droplet"/>
    <property type="evidence" value="ECO:0007669"/>
    <property type="project" value="TreeGrafter"/>
</dbReference>
<dbReference type="Pfam" id="PF02622">
    <property type="entry name" value="DUF179"/>
    <property type="match status" value="1"/>
</dbReference>